<keyword evidence="12" id="KW-1185">Reference proteome</keyword>
<dbReference type="Gene3D" id="2.60.220.50">
    <property type="match status" value="1"/>
</dbReference>
<evidence type="ECO:0000256" key="4">
    <source>
        <dbReference type="ARBA" id="ARBA00022989"/>
    </source>
</evidence>
<reference evidence="11" key="2">
    <citation type="submission" date="2025-09" db="UniProtKB">
        <authorList>
            <consortium name="Ensembl"/>
        </authorList>
    </citation>
    <scope>IDENTIFICATION</scope>
</reference>
<dbReference type="FunFam" id="1.20.1070.10:FF:000058">
    <property type="entry name" value="Adhesion G protein-coupled receptor F5"/>
    <property type="match status" value="1"/>
</dbReference>
<keyword evidence="3 8" id="KW-0812">Transmembrane</keyword>
<dbReference type="InterPro" id="IPR051587">
    <property type="entry name" value="Adhesion_GPCR"/>
</dbReference>
<proteinExistence type="inferred from homology"/>
<sequence length="425" mass="47022">SNSFSIETPHICLNKSTFVNTFSGDLNSSVKIDIPDTGGRSHSITTIVFYFMDNVLPARDKSNSSSKVINGKVALIWPENKITNISLAFDVLHDKLRNPECVFWDFSLFGGLGGWNDDGCMLVFNENGTISCHCNHTTTFSILMSPNSPDNFILAYITYNGVACSIVSLIICLIIEGIIWKSIGDNMTSYFRHVSIVNIALSLLIADIWFIIGAAISDADQKNPPACTASTFFIHFFYLALFFWMLASALLLLYRTFNVFDGGLSKRAMLIIGFSLGYGAPLIIATITVAVTAPSNHYTRENNVCWLAWDTHKTLLAFVIPALTIVAINFIILTLVISKILRRRVGMIGAQARERHALLVIVRCSAVLTPIFGVTWALGFGTMVSPENFGLHVAFALLNSLQVSVSNCFFLLCHFTVLILQTYFY</sequence>
<evidence type="ECO:0000313" key="11">
    <source>
        <dbReference type="Ensembl" id="ENSPMEP00000033081.1"/>
    </source>
</evidence>
<dbReference type="PANTHER" id="PTHR45813">
    <property type="entry name" value="IG-LIKE DOMAIN-CONTAINING PROTEIN"/>
    <property type="match status" value="1"/>
</dbReference>
<dbReference type="InterPro" id="IPR057244">
    <property type="entry name" value="GAIN_B"/>
</dbReference>
<evidence type="ECO:0000256" key="8">
    <source>
        <dbReference type="SAM" id="Phobius"/>
    </source>
</evidence>
<keyword evidence="5 8" id="KW-0472">Membrane</keyword>
<dbReference type="Proteomes" id="UP000261480">
    <property type="component" value="Unplaced"/>
</dbReference>
<accession>A0A3B3Z051</accession>
<keyword evidence="4 8" id="KW-1133">Transmembrane helix</keyword>
<name>A0A3B3Z051_9TELE</name>
<dbReference type="Pfam" id="PF00002">
    <property type="entry name" value="7tm_2"/>
    <property type="match status" value="1"/>
</dbReference>
<evidence type="ECO:0000256" key="2">
    <source>
        <dbReference type="ARBA" id="ARBA00007343"/>
    </source>
</evidence>
<dbReference type="InterPro" id="IPR017981">
    <property type="entry name" value="GPCR_2-like_7TM"/>
</dbReference>
<dbReference type="SMART" id="SM00303">
    <property type="entry name" value="GPS"/>
    <property type="match status" value="1"/>
</dbReference>
<evidence type="ECO:0000256" key="6">
    <source>
        <dbReference type="ARBA" id="ARBA00023157"/>
    </source>
</evidence>
<dbReference type="GO" id="GO:0007166">
    <property type="term" value="P:cell surface receptor signaling pathway"/>
    <property type="evidence" value="ECO:0007669"/>
    <property type="project" value="InterPro"/>
</dbReference>
<dbReference type="GO" id="GO:0016020">
    <property type="term" value="C:membrane"/>
    <property type="evidence" value="ECO:0007669"/>
    <property type="project" value="UniProtKB-SubCell"/>
</dbReference>
<evidence type="ECO:0000259" key="10">
    <source>
        <dbReference type="PROSITE" id="PS50261"/>
    </source>
</evidence>
<evidence type="ECO:0000256" key="5">
    <source>
        <dbReference type="ARBA" id="ARBA00023136"/>
    </source>
</evidence>
<dbReference type="Pfam" id="PF01825">
    <property type="entry name" value="GPS"/>
    <property type="match status" value="1"/>
</dbReference>
<feature type="transmembrane region" description="Helical" evidence="8">
    <location>
        <begin position="401"/>
        <end position="424"/>
    </location>
</feature>
<dbReference type="AlphaFoldDB" id="A0A3B3Z051"/>
<feature type="transmembrane region" description="Helical" evidence="8">
    <location>
        <begin position="236"/>
        <end position="257"/>
    </location>
</feature>
<feature type="transmembrane region" description="Helical" evidence="8">
    <location>
        <begin position="315"/>
        <end position="337"/>
    </location>
</feature>
<dbReference type="PROSITE" id="PS50261">
    <property type="entry name" value="G_PROTEIN_RECEP_F2_4"/>
    <property type="match status" value="1"/>
</dbReference>
<reference evidence="11" key="1">
    <citation type="submission" date="2025-08" db="UniProtKB">
        <authorList>
            <consortium name="Ensembl"/>
        </authorList>
    </citation>
    <scope>IDENTIFICATION</scope>
</reference>
<feature type="transmembrane region" description="Helical" evidence="8">
    <location>
        <begin position="153"/>
        <end position="175"/>
    </location>
</feature>
<evidence type="ECO:0000256" key="7">
    <source>
        <dbReference type="ARBA" id="ARBA00023180"/>
    </source>
</evidence>
<dbReference type="Gene3D" id="1.20.1070.10">
    <property type="entry name" value="Rhodopsin 7-helix transmembrane proteins"/>
    <property type="match status" value="1"/>
</dbReference>
<dbReference type="GO" id="GO:0004930">
    <property type="term" value="F:G protein-coupled receptor activity"/>
    <property type="evidence" value="ECO:0007669"/>
    <property type="project" value="InterPro"/>
</dbReference>
<comment type="subcellular location">
    <subcellularLocation>
        <location evidence="1">Membrane</location>
        <topology evidence="1">Multi-pass membrane protein</topology>
    </subcellularLocation>
</comment>
<feature type="transmembrane region" description="Helical" evidence="8">
    <location>
        <begin position="269"/>
        <end position="295"/>
    </location>
</feature>
<dbReference type="Ensembl" id="ENSPMET00000027564.1">
    <property type="protein sequence ID" value="ENSPMEP00000033081.1"/>
    <property type="gene ID" value="ENSPMEG00000021385.1"/>
</dbReference>
<dbReference type="InterPro" id="IPR000203">
    <property type="entry name" value="GPS"/>
</dbReference>
<feature type="domain" description="G-protein coupled receptors family 2 profile 2" evidence="10">
    <location>
        <begin position="154"/>
        <end position="411"/>
    </location>
</feature>
<dbReference type="InterPro" id="IPR000832">
    <property type="entry name" value="GPCR_2_secretin-like"/>
</dbReference>
<dbReference type="PROSITE" id="PS50221">
    <property type="entry name" value="GAIN_B"/>
    <property type="match status" value="1"/>
</dbReference>
<dbReference type="GO" id="GO:0007189">
    <property type="term" value="P:adenylate cyclase-activating G protein-coupled receptor signaling pathway"/>
    <property type="evidence" value="ECO:0007669"/>
    <property type="project" value="TreeGrafter"/>
</dbReference>
<feature type="transmembrane region" description="Helical" evidence="8">
    <location>
        <begin position="196"/>
        <end position="216"/>
    </location>
</feature>
<dbReference type="PRINTS" id="PR00249">
    <property type="entry name" value="GPCRSECRETIN"/>
</dbReference>
<dbReference type="PANTHER" id="PTHR45813:SF4">
    <property type="entry name" value="ADHESION G PROTEIN-COUPLED RECEPTOR F5"/>
    <property type="match status" value="1"/>
</dbReference>
<keyword evidence="6" id="KW-1015">Disulfide bond</keyword>
<keyword evidence="7" id="KW-0325">Glycoprotein</keyword>
<organism evidence="11 12">
    <name type="scientific">Poecilia mexicana</name>
    <dbReference type="NCBI Taxonomy" id="48701"/>
    <lineage>
        <taxon>Eukaryota</taxon>
        <taxon>Metazoa</taxon>
        <taxon>Chordata</taxon>
        <taxon>Craniata</taxon>
        <taxon>Vertebrata</taxon>
        <taxon>Euteleostomi</taxon>
        <taxon>Actinopterygii</taxon>
        <taxon>Neopterygii</taxon>
        <taxon>Teleostei</taxon>
        <taxon>Neoteleostei</taxon>
        <taxon>Acanthomorphata</taxon>
        <taxon>Ovalentaria</taxon>
        <taxon>Atherinomorphae</taxon>
        <taxon>Cyprinodontiformes</taxon>
        <taxon>Poeciliidae</taxon>
        <taxon>Poeciliinae</taxon>
        <taxon>Poecilia</taxon>
    </lineage>
</organism>
<evidence type="ECO:0000256" key="1">
    <source>
        <dbReference type="ARBA" id="ARBA00004141"/>
    </source>
</evidence>
<feature type="domain" description="GAIN-B" evidence="9">
    <location>
        <begin position="2"/>
        <end position="150"/>
    </location>
</feature>
<protein>
    <submittedName>
        <fullName evidence="11">Uncharacterized protein</fullName>
    </submittedName>
</protein>
<evidence type="ECO:0000256" key="3">
    <source>
        <dbReference type="ARBA" id="ARBA00022692"/>
    </source>
</evidence>
<comment type="similarity">
    <text evidence="2">Belongs to the G-protein coupled receptor 2 family. Adhesion G-protein coupled receptor (ADGR) subfamily.</text>
</comment>
<feature type="transmembrane region" description="Helical" evidence="8">
    <location>
        <begin position="358"/>
        <end position="381"/>
    </location>
</feature>
<dbReference type="InterPro" id="IPR046338">
    <property type="entry name" value="GAIN_dom_sf"/>
</dbReference>
<evidence type="ECO:0000259" key="9">
    <source>
        <dbReference type="PROSITE" id="PS50221"/>
    </source>
</evidence>
<evidence type="ECO:0000313" key="12">
    <source>
        <dbReference type="Proteomes" id="UP000261480"/>
    </source>
</evidence>